<dbReference type="PANTHER" id="PTHR43065:SF10">
    <property type="entry name" value="PEROXIDE STRESS-ACTIVATED HISTIDINE KINASE MAK3"/>
    <property type="match status" value="1"/>
</dbReference>
<keyword evidence="8" id="KW-0902">Two-component regulatory system</keyword>
<accession>B3QUH5</accession>
<comment type="catalytic activity">
    <reaction evidence="1">
        <text>ATP + protein L-histidine = ADP + protein N-phospho-L-histidine.</text>
        <dbReference type="EC" id="2.7.13.3"/>
    </reaction>
</comment>
<organism evidence="10 11">
    <name type="scientific">Chloroherpeton thalassium (strain ATCC 35110 / GB-78)</name>
    <dbReference type="NCBI Taxonomy" id="517418"/>
    <lineage>
        <taxon>Bacteria</taxon>
        <taxon>Pseudomonadati</taxon>
        <taxon>Chlorobiota</taxon>
        <taxon>Chlorobiia</taxon>
        <taxon>Chlorobiales</taxon>
        <taxon>Chloroherpetonaceae</taxon>
        <taxon>Chloroherpeton</taxon>
    </lineage>
</organism>
<dbReference type="AlphaFoldDB" id="B3QUH5"/>
<evidence type="ECO:0000256" key="1">
    <source>
        <dbReference type="ARBA" id="ARBA00000085"/>
    </source>
</evidence>
<dbReference type="InterPro" id="IPR005467">
    <property type="entry name" value="His_kinase_dom"/>
</dbReference>
<keyword evidence="3" id="KW-0597">Phosphoprotein</keyword>
<dbReference type="SUPFAM" id="SSF52172">
    <property type="entry name" value="CheY-like"/>
    <property type="match status" value="1"/>
</dbReference>
<dbReference type="InterPro" id="IPR035965">
    <property type="entry name" value="PAS-like_dom_sf"/>
</dbReference>
<dbReference type="Gene3D" id="1.10.287.130">
    <property type="match status" value="1"/>
</dbReference>
<evidence type="ECO:0000256" key="7">
    <source>
        <dbReference type="ARBA" id="ARBA00022840"/>
    </source>
</evidence>
<dbReference type="InterPro" id="IPR003661">
    <property type="entry name" value="HisK_dim/P_dom"/>
</dbReference>
<dbReference type="SMART" id="SM00387">
    <property type="entry name" value="HATPase_c"/>
    <property type="match status" value="1"/>
</dbReference>
<evidence type="ECO:0000313" key="10">
    <source>
        <dbReference type="EMBL" id="ACF12881.1"/>
    </source>
</evidence>
<evidence type="ECO:0000256" key="4">
    <source>
        <dbReference type="ARBA" id="ARBA00022679"/>
    </source>
</evidence>
<name>B3QUH5_CHLT3</name>
<dbReference type="EC" id="2.7.13.3" evidence="2"/>
<gene>
    <name evidence="10" type="ordered locus">Ctha_0410</name>
</gene>
<dbReference type="InterPro" id="IPR036890">
    <property type="entry name" value="HATPase_C_sf"/>
</dbReference>
<dbReference type="CDD" id="cd00082">
    <property type="entry name" value="HisKA"/>
    <property type="match status" value="1"/>
</dbReference>
<dbReference type="PANTHER" id="PTHR43065">
    <property type="entry name" value="SENSOR HISTIDINE KINASE"/>
    <property type="match status" value="1"/>
</dbReference>
<dbReference type="PRINTS" id="PR00344">
    <property type="entry name" value="BCTRLSENSOR"/>
</dbReference>
<dbReference type="SUPFAM" id="SSF55874">
    <property type="entry name" value="ATPase domain of HSP90 chaperone/DNA topoisomerase II/histidine kinase"/>
    <property type="match status" value="1"/>
</dbReference>
<evidence type="ECO:0000256" key="3">
    <source>
        <dbReference type="ARBA" id="ARBA00022553"/>
    </source>
</evidence>
<dbReference type="Proteomes" id="UP000001208">
    <property type="component" value="Chromosome"/>
</dbReference>
<evidence type="ECO:0000259" key="9">
    <source>
        <dbReference type="PROSITE" id="PS50109"/>
    </source>
</evidence>
<dbReference type="Gene3D" id="3.30.450.20">
    <property type="entry name" value="PAS domain"/>
    <property type="match status" value="1"/>
</dbReference>
<sequence length="505" mass="56717">MPNIAIVSSLSMLIVQVQRAIKLQANKVEIFSHTALDAIPQDTDLIYFGLNNDGHDGESIEYLHQRLVQTPIIVLITENKIEYAIRAIRCGACDVVYISGDPVNDNVEIANSVYRGLRVRQNKVVVRQTLAEKTCDAFPFDVNRGESGGFLNQMQQAVVIIDQSAKVISFNRAAEKLIGDDDELGLQGKDISAILNLSEQDKEKIFVQGESHRGELRIRHEDQDITIGYAISPRYSINGHLDGAMMLFKDITEDKHLRFQAEKAEKMQTLGEIAAAISHEVKNPLAGIKSMVQAMMYDLEPESDNYHYTQRILQEVDRINTFIEDTFAFARHRRQYLVKVEISSIVNAVVSLLTENLKENQIQVEKQFEPELPAVKVDPDQIHQVFLNILMNAIEAIKEQPSAERRNPPFIKVMARKTSMRINHVLTPFVETLFEDSGPGIPESAFEKVFDPFFTTKPSGTGLGLSICYKIIREHHGELDLKNAVAGGAIVSVKLPVVPPNRFSK</sequence>
<dbReference type="STRING" id="517418.Ctha_0410"/>
<dbReference type="NCBIfam" id="TIGR00229">
    <property type="entry name" value="sensory_box"/>
    <property type="match status" value="1"/>
</dbReference>
<dbReference type="Gene3D" id="3.30.565.10">
    <property type="entry name" value="Histidine kinase-like ATPase, C-terminal domain"/>
    <property type="match status" value="1"/>
</dbReference>
<dbReference type="SMART" id="SM00388">
    <property type="entry name" value="HisKA"/>
    <property type="match status" value="1"/>
</dbReference>
<dbReference type="GO" id="GO:0005524">
    <property type="term" value="F:ATP binding"/>
    <property type="evidence" value="ECO:0007669"/>
    <property type="project" value="UniProtKB-KW"/>
</dbReference>
<protein>
    <recommendedName>
        <fullName evidence="2">histidine kinase</fullName>
        <ecNumber evidence="2">2.7.13.3</ecNumber>
    </recommendedName>
</protein>
<reference evidence="10 11" key="1">
    <citation type="submission" date="2008-06" db="EMBL/GenBank/DDBJ databases">
        <title>Complete sequence of Chloroherpeton thalassium ATCC 35110.</title>
        <authorList>
            <consortium name="US DOE Joint Genome Institute"/>
            <person name="Lucas S."/>
            <person name="Copeland A."/>
            <person name="Lapidus A."/>
            <person name="Glavina del Rio T."/>
            <person name="Dalin E."/>
            <person name="Tice H."/>
            <person name="Bruce D."/>
            <person name="Goodwin L."/>
            <person name="Pitluck S."/>
            <person name="Schmutz J."/>
            <person name="Larimer F."/>
            <person name="Land M."/>
            <person name="Hauser L."/>
            <person name="Kyrpides N."/>
            <person name="Mikhailova N."/>
            <person name="Liu Z."/>
            <person name="Li T."/>
            <person name="Zhao F."/>
            <person name="Overmann J."/>
            <person name="Bryant D.A."/>
            <person name="Richardson P."/>
        </authorList>
    </citation>
    <scope>NUCLEOTIDE SEQUENCE [LARGE SCALE GENOMIC DNA]</scope>
    <source>
        <strain evidence="11">ATCC 35110 / GB-78</strain>
    </source>
</reference>
<dbReference type="InterPro" id="IPR036097">
    <property type="entry name" value="HisK_dim/P_sf"/>
</dbReference>
<dbReference type="SUPFAM" id="SSF55785">
    <property type="entry name" value="PYP-like sensor domain (PAS domain)"/>
    <property type="match status" value="1"/>
</dbReference>
<dbReference type="eggNOG" id="COG3852">
    <property type="taxonomic scope" value="Bacteria"/>
</dbReference>
<keyword evidence="4" id="KW-0808">Transferase</keyword>
<dbReference type="HOGENOM" id="CLU_000445_114_39_10"/>
<dbReference type="InterPro" id="IPR000014">
    <property type="entry name" value="PAS"/>
</dbReference>
<dbReference type="GO" id="GO:0000155">
    <property type="term" value="F:phosphorelay sensor kinase activity"/>
    <property type="evidence" value="ECO:0007669"/>
    <property type="project" value="InterPro"/>
</dbReference>
<evidence type="ECO:0000256" key="2">
    <source>
        <dbReference type="ARBA" id="ARBA00012438"/>
    </source>
</evidence>
<proteinExistence type="predicted"/>
<dbReference type="InterPro" id="IPR011006">
    <property type="entry name" value="CheY-like_superfamily"/>
</dbReference>
<dbReference type="RefSeq" id="WP_012498965.1">
    <property type="nucleotide sequence ID" value="NC_011026.1"/>
</dbReference>
<dbReference type="Pfam" id="PF00512">
    <property type="entry name" value="HisKA"/>
    <property type="match status" value="1"/>
</dbReference>
<evidence type="ECO:0000256" key="5">
    <source>
        <dbReference type="ARBA" id="ARBA00022741"/>
    </source>
</evidence>
<keyword evidence="5" id="KW-0547">Nucleotide-binding</keyword>
<dbReference type="Pfam" id="PF13188">
    <property type="entry name" value="PAS_8"/>
    <property type="match status" value="1"/>
</dbReference>
<keyword evidence="6 10" id="KW-0418">Kinase</keyword>
<dbReference type="KEGG" id="cts:Ctha_0410"/>
<dbReference type="InterPro" id="IPR003594">
    <property type="entry name" value="HATPase_dom"/>
</dbReference>
<dbReference type="Pfam" id="PF02518">
    <property type="entry name" value="HATPase_c"/>
    <property type="match status" value="1"/>
</dbReference>
<feature type="domain" description="Histidine kinase" evidence="9">
    <location>
        <begin position="276"/>
        <end position="499"/>
    </location>
</feature>
<dbReference type="SUPFAM" id="SSF47384">
    <property type="entry name" value="Homodimeric domain of signal transducing histidine kinase"/>
    <property type="match status" value="1"/>
</dbReference>
<evidence type="ECO:0000313" key="11">
    <source>
        <dbReference type="Proteomes" id="UP000001208"/>
    </source>
</evidence>
<evidence type="ECO:0000256" key="6">
    <source>
        <dbReference type="ARBA" id="ARBA00022777"/>
    </source>
</evidence>
<dbReference type="OrthoDB" id="9813151at2"/>
<dbReference type="PROSITE" id="PS50109">
    <property type="entry name" value="HIS_KIN"/>
    <property type="match status" value="1"/>
</dbReference>
<dbReference type="EMBL" id="CP001100">
    <property type="protein sequence ID" value="ACF12881.1"/>
    <property type="molecule type" value="Genomic_DNA"/>
</dbReference>
<evidence type="ECO:0000256" key="8">
    <source>
        <dbReference type="ARBA" id="ARBA00023012"/>
    </source>
</evidence>
<keyword evidence="11" id="KW-1185">Reference proteome</keyword>
<dbReference type="InterPro" id="IPR004358">
    <property type="entry name" value="Sig_transdc_His_kin-like_C"/>
</dbReference>
<keyword evidence="7" id="KW-0067">ATP-binding</keyword>